<gene>
    <name evidence="1" type="ORF">I7I53_00817</name>
</gene>
<reference evidence="1" key="1">
    <citation type="submission" date="2021-01" db="EMBL/GenBank/DDBJ databases">
        <title>Chromosome-level genome assembly of a human fungal pathogen reveals clustering of transcriptionally co-regulated genes.</title>
        <authorList>
            <person name="Voorhies M."/>
            <person name="Cohen S."/>
            <person name="Shea T.P."/>
            <person name="Petrus S."/>
            <person name="Munoz J.F."/>
            <person name="Poplawski S."/>
            <person name="Goldman W.E."/>
            <person name="Michael T."/>
            <person name="Cuomo C.A."/>
            <person name="Sil A."/>
            <person name="Beyhan S."/>
        </authorList>
    </citation>
    <scope>NUCLEOTIDE SEQUENCE</scope>
    <source>
        <strain evidence="1">H88</strain>
    </source>
</reference>
<name>A0A8A1LJ88_AJEC8</name>
<dbReference type="VEuPathDB" id="FungiDB:I7I53_00817"/>
<dbReference type="Proteomes" id="UP000663419">
    <property type="component" value="Chromosome 3"/>
</dbReference>
<organism evidence="1 2">
    <name type="scientific">Ajellomyces capsulatus (strain H88)</name>
    <name type="common">Darling's disease fungus</name>
    <name type="synonym">Histoplasma capsulatum</name>
    <dbReference type="NCBI Taxonomy" id="544711"/>
    <lineage>
        <taxon>Eukaryota</taxon>
        <taxon>Fungi</taxon>
        <taxon>Dikarya</taxon>
        <taxon>Ascomycota</taxon>
        <taxon>Pezizomycotina</taxon>
        <taxon>Eurotiomycetes</taxon>
        <taxon>Eurotiomycetidae</taxon>
        <taxon>Onygenales</taxon>
        <taxon>Ajellomycetaceae</taxon>
        <taxon>Histoplasma</taxon>
    </lineage>
</organism>
<dbReference type="EMBL" id="CP069104">
    <property type="protein sequence ID" value="QSS53530.1"/>
    <property type="molecule type" value="Genomic_DNA"/>
</dbReference>
<dbReference type="AlphaFoldDB" id="A0A8A1LJ88"/>
<protein>
    <submittedName>
        <fullName evidence="1">Uncharacterized protein</fullName>
    </submittedName>
</protein>
<evidence type="ECO:0000313" key="2">
    <source>
        <dbReference type="Proteomes" id="UP000663419"/>
    </source>
</evidence>
<proteinExistence type="predicted"/>
<sequence>MTRRTDVEWQANGFRMPIKRNSSQYASFPNILRTGSITYLRILRNKEWITCEARYCLKYARNFFNTPNIPKIMMSFYGGCKRLKRICQNDGGRSAKGNL</sequence>
<accession>A0A8A1LJ88</accession>
<evidence type="ECO:0000313" key="1">
    <source>
        <dbReference type="EMBL" id="QSS53530.1"/>
    </source>
</evidence>